<dbReference type="CDD" id="cd09917">
    <property type="entry name" value="F-box_SF"/>
    <property type="match status" value="1"/>
</dbReference>
<gene>
    <name evidence="2" type="ORF">KP509_09G005200</name>
</gene>
<dbReference type="PANTHER" id="PTHR13318">
    <property type="entry name" value="PARTNER OF PAIRED, ISOFORM B-RELATED"/>
    <property type="match status" value="1"/>
</dbReference>
<dbReference type="AlphaFoldDB" id="A0A8T2TYF9"/>
<dbReference type="OMA" id="FRCVTHE"/>
<evidence type="ECO:0000313" key="2">
    <source>
        <dbReference type="EMBL" id="KAH7428517.1"/>
    </source>
</evidence>
<sequence length="630" mass="70102">MRKLEQLPDALLLTISGKLDLRSLCALGCSCRTMNDSLSQFLLQLPVLHLLDTALPAKALKRYLEGNSTIKEVALDCAMLHQEDGTLLLKPHLKKLHLKNCADLTKHPQFFSDIRQHAPALRYLSLDLFQPDEQEDFESIVLEFRKTLCDLQCLNFLSLKGQGKMFDGQVFRILSTVCPPSLRALRIININEGDIRRLFDLSFIPSTDHLTPDIHVTGYSSLQKISLVLDTITDTLMCVLTSTLVNLTELDLLDDPVVPPQADLSNWGIQQIANCQNLKVLSLIRGRSKSWGRGQSSSFRRVNDLGLLLMAESCKDLEIVRLGGFSQVTDTGLHCILENYPHLRVFELIGMKQTSDLTFHDMVATSCSLVVVSLPAANQITSDAVVQLASCSQLKLLNLAFCRSVGDRGLKALSYLSKLSLLDLSGADITDFGLISLSKSSMPLVSLSLRSCKRLTHNGITALTRGSLPYTLQELDFSNLPCITDLSVMAFIESGMQLIDLRLRDCYAISDECVAALASMNYAGKDHGGSLRVLDLSNNIGVSRKILNLFQKPCFARLEWLGLPKHLKSEVMATRLHDQRPRVHFSFTTNPDKEFSYDTLSSKHRDHWGVEIGVGLSFHQRCDLCALMQG</sequence>
<accession>A0A8T2TYF9</accession>
<reference evidence="2" key="1">
    <citation type="submission" date="2021-08" db="EMBL/GenBank/DDBJ databases">
        <title>WGS assembly of Ceratopteris richardii.</title>
        <authorList>
            <person name="Marchant D.B."/>
            <person name="Chen G."/>
            <person name="Jenkins J."/>
            <person name="Shu S."/>
            <person name="Leebens-Mack J."/>
            <person name="Grimwood J."/>
            <person name="Schmutz J."/>
            <person name="Soltis P."/>
            <person name="Soltis D."/>
            <person name="Chen Z.-H."/>
        </authorList>
    </citation>
    <scope>NUCLEOTIDE SEQUENCE</scope>
    <source>
        <strain evidence="2">Whitten #5841</strain>
        <tissue evidence="2">Leaf</tissue>
    </source>
</reference>
<dbReference type="PANTHER" id="PTHR13318:SF95">
    <property type="entry name" value="F-BOX PROTEIN YLR352W"/>
    <property type="match status" value="1"/>
</dbReference>
<keyword evidence="3" id="KW-1185">Reference proteome</keyword>
<dbReference type="Pfam" id="PF25372">
    <property type="entry name" value="DUF7885"/>
    <property type="match status" value="1"/>
</dbReference>
<feature type="domain" description="F-box/LRR-repeat protein 15-like leucin rich repeat" evidence="1">
    <location>
        <begin position="57"/>
        <end position="566"/>
    </location>
</feature>
<dbReference type="SUPFAM" id="SSF52047">
    <property type="entry name" value="RNI-like"/>
    <property type="match status" value="2"/>
</dbReference>
<dbReference type="Gene3D" id="3.80.10.10">
    <property type="entry name" value="Ribonuclease Inhibitor"/>
    <property type="match status" value="2"/>
</dbReference>
<dbReference type="Proteomes" id="UP000825935">
    <property type="component" value="Chromosome 9"/>
</dbReference>
<dbReference type="GO" id="GO:0019005">
    <property type="term" value="C:SCF ubiquitin ligase complex"/>
    <property type="evidence" value="ECO:0007669"/>
    <property type="project" value="TreeGrafter"/>
</dbReference>
<dbReference type="GO" id="GO:0031146">
    <property type="term" value="P:SCF-dependent proteasomal ubiquitin-dependent protein catabolic process"/>
    <property type="evidence" value="ECO:0007669"/>
    <property type="project" value="TreeGrafter"/>
</dbReference>
<comment type="caution">
    <text evidence="2">The sequence shown here is derived from an EMBL/GenBank/DDBJ whole genome shotgun (WGS) entry which is preliminary data.</text>
</comment>
<dbReference type="EMBL" id="CM035414">
    <property type="protein sequence ID" value="KAH7428517.1"/>
    <property type="molecule type" value="Genomic_DNA"/>
</dbReference>
<proteinExistence type="predicted"/>
<name>A0A8T2TYF9_CERRI</name>
<evidence type="ECO:0000259" key="1">
    <source>
        <dbReference type="Pfam" id="PF25372"/>
    </source>
</evidence>
<dbReference type="OrthoDB" id="2585512at2759"/>
<dbReference type="SMART" id="SM00367">
    <property type="entry name" value="LRR_CC"/>
    <property type="match status" value="6"/>
</dbReference>
<organism evidence="2 3">
    <name type="scientific">Ceratopteris richardii</name>
    <name type="common">Triangle waterfern</name>
    <dbReference type="NCBI Taxonomy" id="49495"/>
    <lineage>
        <taxon>Eukaryota</taxon>
        <taxon>Viridiplantae</taxon>
        <taxon>Streptophyta</taxon>
        <taxon>Embryophyta</taxon>
        <taxon>Tracheophyta</taxon>
        <taxon>Polypodiopsida</taxon>
        <taxon>Polypodiidae</taxon>
        <taxon>Polypodiales</taxon>
        <taxon>Pteridineae</taxon>
        <taxon>Pteridaceae</taxon>
        <taxon>Parkerioideae</taxon>
        <taxon>Ceratopteris</taxon>
    </lineage>
</organism>
<dbReference type="InterPro" id="IPR032675">
    <property type="entry name" value="LRR_dom_sf"/>
</dbReference>
<dbReference type="InterPro" id="IPR006553">
    <property type="entry name" value="Leu-rich_rpt_Cys-con_subtyp"/>
</dbReference>
<evidence type="ECO:0000313" key="3">
    <source>
        <dbReference type="Proteomes" id="UP000825935"/>
    </source>
</evidence>
<dbReference type="InterPro" id="IPR057207">
    <property type="entry name" value="FBXL15_LRR"/>
</dbReference>
<protein>
    <recommendedName>
        <fullName evidence="1">F-box/LRR-repeat protein 15-like leucin rich repeat domain-containing protein</fullName>
    </recommendedName>
</protein>